<proteinExistence type="predicted"/>
<dbReference type="AlphaFoldDB" id="E2C7B3"/>
<feature type="compositionally biased region" description="Basic residues" evidence="1">
    <location>
        <begin position="75"/>
        <end position="84"/>
    </location>
</feature>
<evidence type="ECO:0000313" key="3">
    <source>
        <dbReference type="Proteomes" id="UP000008237"/>
    </source>
</evidence>
<reference evidence="2 3" key="1">
    <citation type="journal article" date="2010" name="Science">
        <title>Genomic comparison of the ants Camponotus floridanus and Harpegnathos saltator.</title>
        <authorList>
            <person name="Bonasio R."/>
            <person name="Zhang G."/>
            <person name="Ye C."/>
            <person name="Mutti N.S."/>
            <person name="Fang X."/>
            <person name="Qin N."/>
            <person name="Donahue G."/>
            <person name="Yang P."/>
            <person name="Li Q."/>
            <person name="Li C."/>
            <person name="Zhang P."/>
            <person name="Huang Z."/>
            <person name="Berger S.L."/>
            <person name="Reinberg D."/>
            <person name="Wang J."/>
            <person name="Liebig J."/>
        </authorList>
    </citation>
    <scope>NUCLEOTIDE SEQUENCE [LARGE SCALE GENOMIC DNA]</scope>
    <source>
        <strain evidence="2 3">R22 G/1</strain>
    </source>
</reference>
<name>E2C7B3_HARSA</name>
<gene>
    <name evidence="2" type="ORF">EAI_13068</name>
</gene>
<sequence length="190" mass="21304">MTYVSNHNIAYLWLVTSVTKTGKNIDPIRLGLPYITRSREEIKTVSRLKARPTTEQSSIENRKRSEQQPEDAKSNAKRSRRKQGMKAGKYKCSSVRVDRGKPTGLTNIHVNQITILTAAIIRVVAQGRRITVVAAWHPLGHRRRRKDPSVADLLSQNNMSRITLAARATALEYGREERSLNIGSPTACAC</sequence>
<organism evidence="3">
    <name type="scientific">Harpegnathos saltator</name>
    <name type="common">Jerdon's jumping ant</name>
    <dbReference type="NCBI Taxonomy" id="610380"/>
    <lineage>
        <taxon>Eukaryota</taxon>
        <taxon>Metazoa</taxon>
        <taxon>Ecdysozoa</taxon>
        <taxon>Arthropoda</taxon>
        <taxon>Hexapoda</taxon>
        <taxon>Insecta</taxon>
        <taxon>Pterygota</taxon>
        <taxon>Neoptera</taxon>
        <taxon>Endopterygota</taxon>
        <taxon>Hymenoptera</taxon>
        <taxon>Apocrita</taxon>
        <taxon>Aculeata</taxon>
        <taxon>Formicoidea</taxon>
        <taxon>Formicidae</taxon>
        <taxon>Ponerinae</taxon>
        <taxon>Ponerini</taxon>
        <taxon>Harpegnathos</taxon>
    </lineage>
</organism>
<dbReference type="Proteomes" id="UP000008237">
    <property type="component" value="Unassembled WGS sequence"/>
</dbReference>
<protein>
    <submittedName>
        <fullName evidence="2">Uncharacterized protein</fullName>
    </submittedName>
</protein>
<feature type="compositionally biased region" description="Basic and acidic residues" evidence="1">
    <location>
        <begin position="60"/>
        <end position="74"/>
    </location>
</feature>
<evidence type="ECO:0000313" key="2">
    <source>
        <dbReference type="EMBL" id="EFN76166.1"/>
    </source>
</evidence>
<dbReference type="InParanoid" id="E2C7B3"/>
<keyword evidence="3" id="KW-1185">Reference proteome</keyword>
<dbReference type="EMBL" id="GL453347">
    <property type="protein sequence ID" value="EFN76166.1"/>
    <property type="molecule type" value="Genomic_DNA"/>
</dbReference>
<evidence type="ECO:0000256" key="1">
    <source>
        <dbReference type="SAM" id="MobiDB-lite"/>
    </source>
</evidence>
<feature type="region of interest" description="Disordered" evidence="1">
    <location>
        <begin position="45"/>
        <end position="91"/>
    </location>
</feature>
<accession>E2C7B3</accession>